<name>A0AA40FCB2_9PEZI</name>
<feature type="signal peptide" evidence="1">
    <location>
        <begin position="1"/>
        <end position="19"/>
    </location>
</feature>
<sequence length="186" mass="19617">MHLPSLTLTVLTVLRSASATSLPSSRAHLTTFVLSTSSTCDDHHQPGPEAIFIAVPYGSACGRCTALPATSTTLRSISIASLDPRCRVTLFQSDDCAGEGVAPWAGGCWGSGEGLGMRGYKVECPWYDASEGGPEVCTGDREGLGREVKELRRRADEGECAAETGVSIRSTSFSLACKISLDKRTS</sequence>
<comment type="caution">
    <text evidence="2">The sequence shown here is derived from an EMBL/GenBank/DDBJ whole genome shotgun (WGS) entry which is preliminary data.</text>
</comment>
<evidence type="ECO:0000256" key="1">
    <source>
        <dbReference type="SAM" id="SignalP"/>
    </source>
</evidence>
<dbReference type="Proteomes" id="UP001172155">
    <property type="component" value="Unassembled WGS sequence"/>
</dbReference>
<accession>A0AA40FCB2</accession>
<dbReference type="AlphaFoldDB" id="A0AA40FCB2"/>
<gene>
    <name evidence="2" type="ORF">B0T18DRAFT_53360</name>
</gene>
<keyword evidence="3" id="KW-1185">Reference proteome</keyword>
<proteinExistence type="predicted"/>
<keyword evidence="1" id="KW-0732">Signal</keyword>
<evidence type="ECO:0000313" key="2">
    <source>
        <dbReference type="EMBL" id="KAK0755111.1"/>
    </source>
</evidence>
<reference evidence="2" key="1">
    <citation type="submission" date="2023-06" db="EMBL/GenBank/DDBJ databases">
        <title>Genome-scale phylogeny and comparative genomics of the fungal order Sordariales.</title>
        <authorList>
            <consortium name="Lawrence Berkeley National Laboratory"/>
            <person name="Hensen N."/>
            <person name="Bonometti L."/>
            <person name="Westerberg I."/>
            <person name="Brannstrom I.O."/>
            <person name="Guillou S."/>
            <person name="Cros-Aarteil S."/>
            <person name="Calhoun S."/>
            <person name="Haridas S."/>
            <person name="Kuo A."/>
            <person name="Mondo S."/>
            <person name="Pangilinan J."/>
            <person name="Riley R."/>
            <person name="LaButti K."/>
            <person name="Andreopoulos B."/>
            <person name="Lipzen A."/>
            <person name="Chen C."/>
            <person name="Yanf M."/>
            <person name="Daum C."/>
            <person name="Ng V."/>
            <person name="Clum A."/>
            <person name="Steindorff A."/>
            <person name="Ohm R."/>
            <person name="Martin F."/>
            <person name="Silar P."/>
            <person name="Natvig D."/>
            <person name="Lalanne C."/>
            <person name="Gautier V."/>
            <person name="Ament-velasquez S.L."/>
            <person name="Kruys A."/>
            <person name="Hutchinson M.I."/>
            <person name="Powell A.J."/>
            <person name="Barry K."/>
            <person name="Miller A.N."/>
            <person name="Grigoriev I.V."/>
            <person name="Debuchy R."/>
            <person name="Gladieux P."/>
            <person name="Thoren M.H."/>
            <person name="Johannesson H."/>
        </authorList>
    </citation>
    <scope>NUCLEOTIDE SEQUENCE</scope>
    <source>
        <strain evidence="2">SMH3187-1</strain>
    </source>
</reference>
<evidence type="ECO:0000313" key="3">
    <source>
        <dbReference type="Proteomes" id="UP001172155"/>
    </source>
</evidence>
<organism evidence="2 3">
    <name type="scientific">Schizothecium vesticola</name>
    <dbReference type="NCBI Taxonomy" id="314040"/>
    <lineage>
        <taxon>Eukaryota</taxon>
        <taxon>Fungi</taxon>
        <taxon>Dikarya</taxon>
        <taxon>Ascomycota</taxon>
        <taxon>Pezizomycotina</taxon>
        <taxon>Sordariomycetes</taxon>
        <taxon>Sordariomycetidae</taxon>
        <taxon>Sordariales</taxon>
        <taxon>Schizotheciaceae</taxon>
        <taxon>Schizothecium</taxon>
    </lineage>
</organism>
<dbReference type="EMBL" id="JAUKUD010000001">
    <property type="protein sequence ID" value="KAK0755111.1"/>
    <property type="molecule type" value="Genomic_DNA"/>
</dbReference>
<protein>
    <submittedName>
        <fullName evidence="2">Uncharacterized protein</fullName>
    </submittedName>
</protein>
<feature type="chain" id="PRO_5041297088" evidence="1">
    <location>
        <begin position="20"/>
        <end position="186"/>
    </location>
</feature>